<dbReference type="RefSeq" id="WP_368648922.1">
    <property type="nucleotide sequence ID" value="NZ_CP158269.1"/>
</dbReference>
<feature type="domain" description="TnsA endonuclease N-terminal" evidence="1">
    <location>
        <begin position="51"/>
        <end position="127"/>
    </location>
</feature>
<reference evidence="2" key="1">
    <citation type="submission" date="2024-05" db="EMBL/GenBank/DDBJ databases">
        <authorList>
            <person name="Luo Y.-C."/>
            <person name="Nicholds J."/>
            <person name="Mortimer T."/>
            <person name="Maboni G."/>
        </authorList>
    </citation>
    <scope>NUCLEOTIDE SEQUENCE</scope>
    <source>
        <strain evidence="5">124370</strain>
        <strain evidence="6">124566</strain>
        <strain evidence="4">124953</strain>
        <strain evidence="3">130308</strain>
        <strain evidence="2">130416</strain>
    </source>
</reference>
<evidence type="ECO:0000313" key="6">
    <source>
        <dbReference type="EMBL" id="XDJ98372.1"/>
    </source>
</evidence>
<dbReference type="InterPro" id="IPR011856">
    <property type="entry name" value="tRNA_endonuc-like_dom_sf"/>
</dbReference>
<dbReference type="EMBL" id="CP158271">
    <property type="protein sequence ID" value="XDJ94581.1"/>
    <property type="molecule type" value="Genomic_DNA"/>
</dbReference>
<evidence type="ECO:0000313" key="3">
    <source>
        <dbReference type="EMBL" id="XDJ91350.1"/>
    </source>
</evidence>
<evidence type="ECO:0000313" key="2">
    <source>
        <dbReference type="EMBL" id="XDJ87406.1"/>
    </source>
</evidence>
<dbReference type="EMBL" id="CP158273">
    <property type="protein sequence ID" value="XDJ95724.1"/>
    <property type="molecule type" value="Genomic_DNA"/>
</dbReference>
<keyword evidence="2" id="KW-0378">Hydrolase</keyword>
<dbReference type="EMBL" id="CP158269">
    <property type="protein sequence ID" value="XDJ87406.1"/>
    <property type="molecule type" value="Genomic_DNA"/>
</dbReference>
<dbReference type="Pfam" id="PF08722">
    <property type="entry name" value="Tn7_TnsA-like_N"/>
    <property type="match status" value="1"/>
</dbReference>
<keyword evidence="2" id="KW-0540">Nuclease</keyword>
<dbReference type="GO" id="GO:0003676">
    <property type="term" value="F:nucleic acid binding"/>
    <property type="evidence" value="ECO:0007669"/>
    <property type="project" value="InterPro"/>
</dbReference>
<dbReference type="Gene3D" id="3.40.1350.10">
    <property type="match status" value="1"/>
</dbReference>
<dbReference type="EMBL" id="CP158272">
    <property type="protein sequence ID" value="XDJ98372.1"/>
    <property type="molecule type" value="Genomic_DNA"/>
</dbReference>
<proteinExistence type="predicted"/>
<dbReference type="InterPro" id="IPR014833">
    <property type="entry name" value="TnsA_N"/>
</dbReference>
<protein>
    <submittedName>
        <fullName evidence="2">TnsA endonuclease N-terminal domain-containing protein</fullName>
    </submittedName>
</protein>
<evidence type="ECO:0000259" key="1">
    <source>
        <dbReference type="Pfam" id="PF08722"/>
    </source>
</evidence>
<dbReference type="EMBL" id="CP158270">
    <property type="protein sequence ID" value="XDJ91350.1"/>
    <property type="molecule type" value="Genomic_DNA"/>
</dbReference>
<dbReference type="AlphaFoldDB" id="A0AB39GAG9"/>
<accession>A0AB39GAG9</accession>
<organism evidence="2">
    <name type="scientific">Castellaniella ginsengisoli</name>
    <dbReference type="NCBI Taxonomy" id="546114"/>
    <lineage>
        <taxon>Bacteria</taxon>
        <taxon>Pseudomonadati</taxon>
        <taxon>Pseudomonadota</taxon>
        <taxon>Betaproteobacteria</taxon>
        <taxon>Burkholderiales</taxon>
        <taxon>Alcaligenaceae</taxon>
        <taxon>Castellaniella</taxon>
    </lineage>
</organism>
<evidence type="ECO:0000313" key="5">
    <source>
        <dbReference type="EMBL" id="XDJ95724.1"/>
    </source>
</evidence>
<name>A0AB39GAG9_9BURK</name>
<evidence type="ECO:0000313" key="4">
    <source>
        <dbReference type="EMBL" id="XDJ94581.1"/>
    </source>
</evidence>
<dbReference type="GO" id="GO:0004519">
    <property type="term" value="F:endonuclease activity"/>
    <property type="evidence" value="ECO:0007669"/>
    <property type="project" value="UniProtKB-KW"/>
</dbReference>
<gene>
    <name evidence="4" type="ORF">ABRY95_06150</name>
    <name evidence="2" type="ORF">ABRY98_10730</name>
    <name evidence="5" type="ORF">ABRZ05_11620</name>
    <name evidence="6" type="ORF">ABRZ11_11275</name>
    <name evidence="3" type="ORF">ABRZ12_03385</name>
</gene>
<keyword evidence="2" id="KW-0255">Endonuclease</keyword>
<sequence length="225" mass="25647">MSNTSKNPRSRTVITPSGGIVRGKFPSRKAARMIHHEGLLELEACFLFEMSPHVISYREQPFKLQYADDARLRSYTPDFELTLDTGDTVLVEIKPAAILARPENRQKYDQIASHMQRNGQRFRILTDEFIRIEPRLSNLRRAYRDLAVHRPSYERLRSLLPHLAVLQSPSIHEVNTILRPYGVSAFDLLASGDLTCDLAQPLSLSTPVSINAESDHEWVRISEAL</sequence>